<proteinExistence type="predicted"/>
<sequence length="57" mass="6571">MALVNPYLYVWGDRLILGVCIFIFNLCIGLPREYPASERSKPVPVEKLLASLLMNWF</sequence>
<evidence type="ECO:0000256" key="1">
    <source>
        <dbReference type="SAM" id="Phobius"/>
    </source>
</evidence>
<reference evidence="2" key="2">
    <citation type="journal article" date="2022" name="Microbiol. Resour. Announc.">
        <title>Metagenome Sequencing to Explore Phylogenomics of Terrestrial Cyanobacteria.</title>
        <authorList>
            <person name="Ward R.D."/>
            <person name="Stajich J.E."/>
            <person name="Johansen J.R."/>
            <person name="Huntemann M."/>
            <person name="Clum A."/>
            <person name="Foster B."/>
            <person name="Foster B."/>
            <person name="Roux S."/>
            <person name="Palaniappan K."/>
            <person name="Varghese N."/>
            <person name="Mukherjee S."/>
            <person name="Reddy T.B.K."/>
            <person name="Daum C."/>
            <person name="Copeland A."/>
            <person name="Chen I.A."/>
            <person name="Ivanova N.N."/>
            <person name="Kyrpides N.C."/>
            <person name="Shapiro N."/>
            <person name="Eloe-Fadrosh E.A."/>
            <person name="Pietrasiak N."/>
        </authorList>
    </citation>
    <scope>NUCLEOTIDE SEQUENCE</scope>
    <source>
        <strain evidence="2">CPER-KK1</strain>
    </source>
</reference>
<feature type="transmembrane region" description="Helical" evidence="1">
    <location>
        <begin position="15"/>
        <end position="31"/>
    </location>
</feature>
<dbReference type="AlphaFoldDB" id="A0A951PKC0"/>
<reference evidence="2" key="1">
    <citation type="submission" date="2021-05" db="EMBL/GenBank/DDBJ databases">
        <authorList>
            <person name="Pietrasiak N."/>
            <person name="Ward R."/>
            <person name="Stajich J.E."/>
            <person name="Kurbessoian T."/>
        </authorList>
    </citation>
    <scope>NUCLEOTIDE SEQUENCE</scope>
    <source>
        <strain evidence="2">CPER-KK1</strain>
    </source>
</reference>
<evidence type="ECO:0000313" key="3">
    <source>
        <dbReference type="Proteomes" id="UP000753908"/>
    </source>
</evidence>
<evidence type="ECO:0000313" key="2">
    <source>
        <dbReference type="EMBL" id="MBW4544871.1"/>
    </source>
</evidence>
<gene>
    <name evidence="2" type="ORF">KME25_10575</name>
</gene>
<name>A0A951PKC0_9CYAN</name>
<keyword evidence="1" id="KW-0812">Transmembrane</keyword>
<keyword evidence="1" id="KW-1133">Transmembrane helix</keyword>
<dbReference type="Proteomes" id="UP000753908">
    <property type="component" value="Unassembled WGS sequence"/>
</dbReference>
<dbReference type="EMBL" id="JAHHIF010000011">
    <property type="protein sequence ID" value="MBW4544871.1"/>
    <property type="molecule type" value="Genomic_DNA"/>
</dbReference>
<keyword evidence="1" id="KW-0472">Membrane</keyword>
<accession>A0A951PKC0</accession>
<protein>
    <submittedName>
        <fullName evidence="2">Uncharacterized protein</fullName>
    </submittedName>
</protein>
<comment type="caution">
    <text evidence="2">The sequence shown here is derived from an EMBL/GenBank/DDBJ whole genome shotgun (WGS) entry which is preliminary data.</text>
</comment>
<organism evidence="2 3">
    <name type="scientific">Symplocastrum torsivum CPER-KK1</name>
    <dbReference type="NCBI Taxonomy" id="450513"/>
    <lineage>
        <taxon>Bacteria</taxon>
        <taxon>Bacillati</taxon>
        <taxon>Cyanobacteriota</taxon>
        <taxon>Cyanophyceae</taxon>
        <taxon>Oscillatoriophycideae</taxon>
        <taxon>Oscillatoriales</taxon>
        <taxon>Microcoleaceae</taxon>
        <taxon>Symplocastrum</taxon>
    </lineage>
</organism>